<protein>
    <submittedName>
        <fullName evidence="10">Uncharacterized protein</fullName>
    </submittedName>
</protein>
<keyword evidence="3" id="KW-0813">Transport</keyword>
<dbReference type="AlphaFoldDB" id="A0A0J9WVB3"/>
<evidence type="ECO:0000313" key="11">
    <source>
        <dbReference type="Proteomes" id="UP000009097"/>
    </source>
</evidence>
<dbReference type="Proteomes" id="UP000009097">
    <property type="component" value="Unassembled WGS sequence"/>
</dbReference>
<feature type="transmembrane region" description="Helical" evidence="9">
    <location>
        <begin position="590"/>
        <end position="616"/>
    </location>
</feature>
<accession>A0A0J9WVB3</accession>
<reference evidence="10" key="2">
    <citation type="journal article" date="2010" name="Nature">
        <title>Comparative genomics reveals mobile pathogenicity chromosomes in Fusarium.</title>
        <authorList>
            <person name="Ma L.J."/>
            <person name="van der Does H.C."/>
            <person name="Borkovich K.A."/>
            <person name="Coleman J.J."/>
            <person name="Daboussi M.J."/>
            <person name="Di Pietro A."/>
            <person name="Dufresne M."/>
            <person name="Freitag M."/>
            <person name="Grabherr M."/>
            <person name="Henrissat B."/>
            <person name="Houterman P.M."/>
            <person name="Kang S."/>
            <person name="Shim W.B."/>
            <person name="Woloshuk C."/>
            <person name="Xie X."/>
            <person name="Xu J.R."/>
            <person name="Antoniw J."/>
            <person name="Baker S.E."/>
            <person name="Bluhm B.H."/>
            <person name="Breakspear A."/>
            <person name="Brown D.W."/>
            <person name="Butchko R.A."/>
            <person name="Chapman S."/>
            <person name="Coulson R."/>
            <person name="Coutinho P.M."/>
            <person name="Danchin E.G."/>
            <person name="Diener A."/>
            <person name="Gale L.R."/>
            <person name="Gardiner D.M."/>
            <person name="Goff S."/>
            <person name="Hammond-Kosack K.E."/>
            <person name="Hilburn K."/>
            <person name="Hua-Van A."/>
            <person name="Jonkers W."/>
            <person name="Kazan K."/>
            <person name="Kodira C.D."/>
            <person name="Koehrsen M."/>
            <person name="Kumar L."/>
            <person name="Lee Y.H."/>
            <person name="Li L."/>
            <person name="Manners J.M."/>
            <person name="Miranda-Saavedra D."/>
            <person name="Mukherjee M."/>
            <person name="Park G."/>
            <person name="Park J."/>
            <person name="Park S.Y."/>
            <person name="Proctor R.H."/>
            <person name="Regev A."/>
            <person name="Ruiz-Roldan M.C."/>
            <person name="Sain D."/>
            <person name="Sakthikumar S."/>
            <person name="Sykes S."/>
            <person name="Schwartz D.C."/>
            <person name="Turgeon B.G."/>
            <person name="Wapinski I."/>
            <person name="Yoder O."/>
            <person name="Young S."/>
            <person name="Zeng Q."/>
            <person name="Zhou S."/>
            <person name="Galagan J."/>
            <person name="Cuomo C.A."/>
            <person name="Kistler H.C."/>
            <person name="Rep M."/>
        </authorList>
    </citation>
    <scope>NUCLEOTIDE SEQUENCE [LARGE SCALE GENOMIC DNA]</scope>
    <source>
        <strain evidence="10">4287</strain>
    </source>
</reference>
<keyword evidence="6" id="KW-0653">Protein transport</keyword>
<dbReference type="GeneID" id="28957491"/>
<dbReference type="VEuPathDB" id="FungiDB:FOXG_16647"/>
<dbReference type="GO" id="GO:0015031">
    <property type="term" value="P:protein transport"/>
    <property type="evidence" value="ECO:0007669"/>
    <property type="project" value="UniProtKB-KW"/>
</dbReference>
<comment type="similarity">
    <text evidence="2">Belongs to the oligopeptide OPT transporter family.</text>
</comment>
<dbReference type="OrthoDB" id="9986677at2759"/>
<keyword evidence="7 9" id="KW-1133">Transmembrane helix</keyword>
<keyword evidence="4 9" id="KW-0812">Transmembrane</keyword>
<dbReference type="InterPro" id="IPR004813">
    <property type="entry name" value="OPT"/>
</dbReference>
<feature type="transmembrane region" description="Helical" evidence="9">
    <location>
        <begin position="115"/>
        <end position="137"/>
    </location>
</feature>
<feature type="transmembrane region" description="Helical" evidence="9">
    <location>
        <begin position="558"/>
        <end position="578"/>
    </location>
</feature>
<reference evidence="10" key="1">
    <citation type="submission" date="2007-04" db="EMBL/GenBank/DDBJ databases">
        <authorList>
            <consortium name="The Broad Institute Genome Sequencing Platform"/>
            <person name="Birren B."/>
            <person name="Lander E."/>
            <person name="Galagan J."/>
            <person name="Nusbaum C."/>
            <person name="Devon K."/>
            <person name="Ma L.-J."/>
            <person name="Jaffe D."/>
            <person name="Butler J."/>
            <person name="Alvarez P."/>
            <person name="Gnerre S."/>
            <person name="Grabherr M."/>
            <person name="Kleber M."/>
            <person name="Mauceli E."/>
            <person name="Brockman W."/>
            <person name="MacCallum I.A."/>
            <person name="Young S."/>
            <person name="LaButti K."/>
            <person name="DeCaprio D."/>
            <person name="Crawford M."/>
            <person name="Koehrsen M."/>
            <person name="Engels R."/>
            <person name="Montgomery P."/>
            <person name="Pearson M."/>
            <person name="Howarth C."/>
            <person name="Larson L."/>
            <person name="White J."/>
            <person name="O'Leary S."/>
            <person name="Kodira C."/>
            <person name="Zeng Q."/>
            <person name="Yandava C."/>
            <person name="Alvarado L."/>
            <person name="Kistler C."/>
            <person name="Shim W.-B."/>
            <person name="Kang S."/>
            <person name="Woloshuk C."/>
        </authorList>
    </citation>
    <scope>NUCLEOTIDE SEQUENCE</scope>
    <source>
        <strain evidence="10">4287</strain>
    </source>
</reference>
<gene>
    <name evidence="10" type="ORF">FOXG_16647</name>
</gene>
<feature type="transmembrane region" description="Helical" evidence="9">
    <location>
        <begin position="503"/>
        <end position="522"/>
    </location>
</feature>
<feature type="transmembrane region" description="Helical" evidence="9">
    <location>
        <begin position="376"/>
        <end position="396"/>
    </location>
</feature>
<dbReference type="GO" id="GO:0016020">
    <property type="term" value="C:membrane"/>
    <property type="evidence" value="ECO:0007669"/>
    <property type="project" value="UniProtKB-SubCell"/>
</dbReference>
<dbReference type="InterPro" id="IPR004648">
    <property type="entry name" value="Oligpept_transpt"/>
</dbReference>
<evidence type="ECO:0000313" key="10">
    <source>
        <dbReference type="EMBL" id="KNB19232.1"/>
    </source>
</evidence>
<evidence type="ECO:0000256" key="1">
    <source>
        <dbReference type="ARBA" id="ARBA00004141"/>
    </source>
</evidence>
<dbReference type="EMBL" id="DS231730">
    <property type="protein sequence ID" value="KNB19232.1"/>
    <property type="molecule type" value="Genomic_DNA"/>
</dbReference>
<evidence type="ECO:0000256" key="5">
    <source>
        <dbReference type="ARBA" id="ARBA00022856"/>
    </source>
</evidence>
<evidence type="ECO:0000256" key="4">
    <source>
        <dbReference type="ARBA" id="ARBA00022692"/>
    </source>
</evidence>
<feature type="transmembrane region" description="Helical" evidence="9">
    <location>
        <begin position="448"/>
        <end position="470"/>
    </location>
</feature>
<proteinExistence type="inferred from homology"/>
<feature type="transmembrane region" description="Helical" evidence="9">
    <location>
        <begin position="143"/>
        <end position="166"/>
    </location>
</feature>
<evidence type="ECO:0000256" key="7">
    <source>
        <dbReference type="ARBA" id="ARBA00022989"/>
    </source>
</evidence>
<name>A0A0J9WVB3_FUSO4</name>
<comment type="subcellular location">
    <subcellularLocation>
        <location evidence="1">Membrane</location>
        <topology evidence="1">Multi-pass membrane protein</topology>
    </subcellularLocation>
</comment>
<sequence>MCPDNLSQLWIVTQTTSNPSLPFTGRGQLKHVVHKCRAKEPHGPEDTFETSVFPVPSPTDIDEKSDAKNAVLGSEVHDASHTDESDSDSKDAIIVTGADASRHLLPMRDDHDSALTFRSILLASGLACFQAVMYQIYTFKPTMITIQGTFIVLISYFIGNAWAFALPRGDNFEARWRAKGNTGSLPFLIKFIKFINPGPWGLKEHAICAITATSASNAAASVQVFAAQDLFYNMPLSPTTVILSTISIGLFGYGLCGIMRPVAVWHVDAVFWSNLPTVKTLQGLHWQEVKDSKPIRVFWYSFGGMSLYEFFPAYIFPWLNSVSVPCLAAMKATGNTAKNLTRVFGGATNNEGLGLFSVSLDWQYITSFNTSLPLPLQAHMAVGFVVCYIVMAGIYYGDGWGAKSLPFMSTRLLLANGTTYPVAEVFEGGVLNESRLLEFGLPRLTGTFAYAMFMANAAIGALILHCILFWGKDVVKAFKSAREGRYDDRHHEHMAKHYKEAPWWWYVTVLVGSFVLGLIVVIKENITLPAWAYVVSLIMRSIIAPVFIQFAGYIPYNQSQTCVILSQILSGFFVQFYLRNYRPRIFRDYSYLVTGAFDGASLTVLFILSFAVFGAGGPGHPFPSWWGNNVNGNYDLCPVPE</sequence>
<keyword evidence="8 9" id="KW-0472">Membrane</keyword>
<dbReference type="GO" id="GO:0035673">
    <property type="term" value="F:oligopeptide transmembrane transporter activity"/>
    <property type="evidence" value="ECO:0007669"/>
    <property type="project" value="InterPro"/>
</dbReference>
<evidence type="ECO:0000256" key="3">
    <source>
        <dbReference type="ARBA" id="ARBA00022448"/>
    </source>
</evidence>
<keyword evidence="5" id="KW-0571">Peptide transport</keyword>
<dbReference type="RefSeq" id="XP_018257277.1">
    <property type="nucleotide sequence ID" value="XM_018396675.1"/>
</dbReference>
<evidence type="ECO:0000256" key="6">
    <source>
        <dbReference type="ARBA" id="ARBA00022927"/>
    </source>
</evidence>
<dbReference type="NCBIfam" id="TIGR00728">
    <property type="entry name" value="OPT_sfam"/>
    <property type="match status" value="1"/>
</dbReference>
<dbReference type="KEGG" id="fox:FOXG_16647"/>
<dbReference type="PANTHER" id="PTHR22601">
    <property type="entry name" value="ISP4 LIKE PROTEIN"/>
    <property type="match status" value="1"/>
</dbReference>
<evidence type="ECO:0000256" key="8">
    <source>
        <dbReference type="ARBA" id="ARBA00023136"/>
    </source>
</evidence>
<dbReference type="Pfam" id="PF03169">
    <property type="entry name" value="OPT"/>
    <property type="match status" value="1"/>
</dbReference>
<feature type="transmembrane region" description="Helical" evidence="9">
    <location>
        <begin position="531"/>
        <end position="552"/>
    </location>
</feature>
<evidence type="ECO:0000256" key="2">
    <source>
        <dbReference type="ARBA" id="ARBA00008807"/>
    </source>
</evidence>
<organism evidence="10 11">
    <name type="scientific">Fusarium oxysporum f. sp. lycopersici (strain 4287 / CBS 123668 / FGSC 9935 / NRRL 34936)</name>
    <name type="common">Fusarium vascular wilt of tomato</name>
    <dbReference type="NCBI Taxonomy" id="426428"/>
    <lineage>
        <taxon>Eukaryota</taxon>
        <taxon>Fungi</taxon>
        <taxon>Dikarya</taxon>
        <taxon>Ascomycota</taxon>
        <taxon>Pezizomycotina</taxon>
        <taxon>Sordariomycetes</taxon>
        <taxon>Hypocreomycetidae</taxon>
        <taxon>Hypocreales</taxon>
        <taxon>Nectriaceae</taxon>
        <taxon>Fusarium</taxon>
        <taxon>Fusarium oxysporum species complex</taxon>
    </lineage>
</organism>
<evidence type="ECO:0000256" key="9">
    <source>
        <dbReference type="SAM" id="Phobius"/>
    </source>
</evidence>